<name>A0A7W0ARV0_STRPO</name>
<gene>
    <name evidence="1" type="ORF">H1B29_08885</name>
</gene>
<dbReference type="Proteomes" id="UP000524462">
    <property type="component" value="Unassembled WGS sequence"/>
</dbReference>
<evidence type="ECO:0000313" key="2">
    <source>
        <dbReference type="Proteomes" id="UP000524462"/>
    </source>
</evidence>
<comment type="caution">
    <text evidence="1">The sequence shown here is derived from an EMBL/GenBank/DDBJ whole genome shotgun (WGS) entry which is preliminary data.</text>
</comment>
<sequence length="83" mass="9577">MNRYERISNNKNAGKTFVRAKVTELQKEQLETLAEINGTSKDELLNEVVINFIEFNLEAIGKYEDEIQKVKSEAKANINKKVF</sequence>
<dbReference type="RefSeq" id="WP_181460489.1">
    <property type="nucleotide sequence ID" value="NZ_JACEGE010000024.1"/>
</dbReference>
<dbReference type="AlphaFoldDB" id="A0A7W0ARV0"/>
<proteinExistence type="predicted"/>
<accession>A0A7W0ARV0</accession>
<evidence type="ECO:0000313" key="1">
    <source>
        <dbReference type="EMBL" id="MBA2796593.1"/>
    </source>
</evidence>
<dbReference type="EMBL" id="JACEGE010000024">
    <property type="protein sequence ID" value="MBA2796593.1"/>
    <property type="molecule type" value="Genomic_DNA"/>
</dbReference>
<organism evidence="1 2">
    <name type="scientific">Streptococcus porcinus</name>
    <dbReference type="NCBI Taxonomy" id="1340"/>
    <lineage>
        <taxon>Bacteria</taxon>
        <taxon>Bacillati</taxon>
        <taxon>Bacillota</taxon>
        <taxon>Bacilli</taxon>
        <taxon>Lactobacillales</taxon>
        <taxon>Streptococcaceae</taxon>
        <taxon>Streptococcus</taxon>
    </lineage>
</organism>
<protein>
    <submittedName>
        <fullName evidence="1">Uncharacterized protein</fullName>
    </submittedName>
</protein>
<reference evidence="1 2" key="1">
    <citation type="submission" date="2020-07" db="EMBL/GenBank/DDBJ databases">
        <title>Molecular and genomic characterization of Streptococcus porcinus isolated from diseased swine in Brazil.</title>
        <authorList>
            <person name="Moreno L.Z."/>
            <person name="Matajira C.E.C."/>
            <person name="Poor A.P."/>
            <person name="Dutra M.C."/>
            <person name="Moreno A.M."/>
        </authorList>
    </citation>
    <scope>NUCLEOTIDE SEQUENCE [LARGE SCALE GENOMIC DNA]</scope>
    <source>
        <strain evidence="1 2">SP0816-2</strain>
    </source>
</reference>